<sequence>MIRFTLAQLIAHRVRLALTVIAVILGVAFVTGSLVLNDTAQRLFDEQFRTASAGADLTVRTATAFDSGMGVEVERDPLPAHVVEQVAAIDGVDAAIAVAKGSVRLEDREVDLGAAQLTSWIPQPVGAFPLRDGTAPVEAGEVALDVASAGTLGLRIGDRLTLVADQRIEVRIVGLVGFGDAEGPPVGTAVIASLGTAQEALGLGAAVSELMITTDLAVNELQPVLGEVLGASYQVATAQDLATAGAEAAASNLEMLQIVLVAMSVAALLMGSFLIGNTFAIVVSQRTRELAMVRATGATGAQILRSVLGEALVVGMAASGIGTMVGIGGAIGLRALARGAGVTIPDGDLVVEPRTVLVAVCVGVIVTLAAAIGPARRAAAISPVAAMRQSAAEARLVSRARTTVGAALLTVGAVLAAMPSFGADMPMLAVGLGIALAGVILIAPVVIRPMVRAIGAPLSRMGVAVRLAQESAERAPRRTSATVMALALGLALMSFAAIVGASVKTATGEQYREVIQADVVVESAGQEMLGGVHAAVFDEVLGVDEVGAATRLKYGHWRDAGMMSALSAVDPDAIEEVAVIRMIDGEIADLATPGGVVIAQRVAEERDLGVGDELTMTFARTGEKALPVVGVVADTTARALQTDFLVSLDTYAQHFTEDMDASVFVVGAAGVSADRLAAALERELVDHPTVQVRDQAAVIAGRTQIIDQLFGLVTVLLAFALLIAVLGIANTLALSIVERTREIGLLRALGMSRAHVGAMVQSEAVFVAATAVVIGTVLGAAAAFAAVGALGTIAPLPLVVPLDQLAWLGAAVAFAGLLAAFAPARRAAALPALEAISHD</sequence>
<protein>
    <submittedName>
        <fullName evidence="9">FtsX-like permease family protein</fullName>
    </submittedName>
</protein>
<dbReference type="GO" id="GO:0005886">
    <property type="term" value="C:plasma membrane"/>
    <property type="evidence" value="ECO:0007669"/>
    <property type="project" value="UniProtKB-SubCell"/>
</dbReference>
<dbReference type="PANTHER" id="PTHR30572:SF4">
    <property type="entry name" value="ABC TRANSPORTER PERMEASE YTRF"/>
    <property type="match status" value="1"/>
</dbReference>
<feature type="transmembrane region" description="Helical" evidence="7">
    <location>
        <begin position="311"/>
        <end position="336"/>
    </location>
</feature>
<feature type="transmembrane region" description="Helical" evidence="7">
    <location>
        <begin position="396"/>
        <end position="421"/>
    </location>
</feature>
<dbReference type="InterPro" id="IPR050250">
    <property type="entry name" value="Macrolide_Exporter_MacB"/>
</dbReference>
<feature type="transmembrane region" description="Helical" evidence="7">
    <location>
        <begin position="427"/>
        <end position="451"/>
    </location>
</feature>
<dbReference type="GO" id="GO:0022857">
    <property type="term" value="F:transmembrane transporter activity"/>
    <property type="evidence" value="ECO:0007669"/>
    <property type="project" value="TreeGrafter"/>
</dbReference>
<accession>A0AAW6T439</accession>
<feature type="transmembrane region" description="Helical" evidence="7">
    <location>
        <begin position="765"/>
        <end position="793"/>
    </location>
</feature>
<comment type="subcellular location">
    <subcellularLocation>
        <location evidence="1">Cell membrane</location>
        <topology evidence="1">Multi-pass membrane protein</topology>
    </subcellularLocation>
</comment>
<feature type="domain" description="ABC3 transporter permease C-terminal" evidence="8">
    <location>
        <begin position="262"/>
        <end position="383"/>
    </location>
</feature>
<evidence type="ECO:0000259" key="8">
    <source>
        <dbReference type="Pfam" id="PF02687"/>
    </source>
</evidence>
<evidence type="ECO:0000256" key="4">
    <source>
        <dbReference type="ARBA" id="ARBA00022989"/>
    </source>
</evidence>
<feature type="domain" description="ABC3 transporter permease C-terminal" evidence="8">
    <location>
        <begin position="715"/>
        <end position="830"/>
    </location>
</feature>
<dbReference type="Proteomes" id="UP001321506">
    <property type="component" value="Unassembled WGS sequence"/>
</dbReference>
<proteinExistence type="inferred from homology"/>
<dbReference type="Pfam" id="PF02687">
    <property type="entry name" value="FtsX"/>
    <property type="match status" value="2"/>
</dbReference>
<feature type="transmembrane region" description="Helical" evidence="7">
    <location>
        <begin position="483"/>
        <end position="503"/>
    </location>
</feature>
<evidence type="ECO:0000313" key="9">
    <source>
        <dbReference type="EMBL" id="MDI2097846.1"/>
    </source>
</evidence>
<keyword evidence="3 7" id="KW-0812">Transmembrane</keyword>
<dbReference type="InterPro" id="IPR003838">
    <property type="entry name" value="ABC3_permease_C"/>
</dbReference>
<evidence type="ECO:0000256" key="2">
    <source>
        <dbReference type="ARBA" id="ARBA00022475"/>
    </source>
</evidence>
<dbReference type="PANTHER" id="PTHR30572">
    <property type="entry name" value="MEMBRANE COMPONENT OF TRANSPORTER-RELATED"/>
    <property type="match status" value="1"/>
</dbReference>
<evidence type="ECO:0000313" key="10">
    <source>
        <dbReference type="Proteomes" id="UP001321506"/>
    </source>
</evidence>
<comment type="caution">
    <text evidence="9">The sequence shown here is derived from an EMBL/GenBank/DDBJ whole genome shotgun (WGS) entry which is preliminary data.</text>
</comment>
<name>A0AAW6T439_9MICO</name>
<dbReference type="RefSeq" id="WP_281487624.1">
    <property type="nucleotide sequence ID" value="NZ_JASATX010000001.1"/>
</dbReference>
<dbReference type="AlphaFoldDB" id="A0AAW6T439"/>
<comment type="similarity">
    <text evidence="6">Belongs to the ABC-4 integral membrane protein family.</text>
</comment>
<evidence type="ECO:0000256" key="6">
    <source>
        <dbReference type="ARBA" id="ARBA00038076"/>
    </source>
</evidence>
<dbReference type="EMBL" id="JASATX010000001">
    <property type="protein sequence ID" value="MDI2097846.1"/>
    <property type="molecule type" value="Genomic_DNA"/>
</dbReference>
<feature type="transmembrane region" description="Helical" evidence="7">
    <location>
        <begin position="16"/>
        <end position="36"/>
    </location>
</feature>
<evidence type="ECO:0000256" key="7">
    <source>
        <dbReference type="SAM" id="Phobius"/>
    </source>
</evidence>
<keyword evidence="4 7" id="KW-1133">Transmembrane helix</keyword>
<organism evidence="9 10">
    <name type="scientific">Ruicaihuangia caeni</name>
    <dbReference type="NCBI Taxonomy" id="3042517"/>
    <lineage>
        <taxon>Bacteria</taxon>
        <taxon>Bacillati</taxon>
        <taxon>Actinomycetota</taxon>
        <taxon>Actinomycetes</taxon>
        <taxon>Micrococcales</taxon>
        <taxon>Microbacteriaceae</taxon>
        <taxon>Ruicaihuangia</taxon>
    </lineage>
</organism>
<evidence type="ECO:0000256" key="1">
    <source>
        <dbReference type="ARBA" id="ARBA00004651"/>
    </source>
</evidence>
<keyword evidence="5 7" id="KW-0472">Membrane</keyword>
<gene>
    <name evidence="9" type="ORF">QF206_02545</name>
</gene>
<keyword evidence="2" id="KW-1003">Cell membrane</keyword>
<evidence type="ECO:0000256" key="5">
    <source>
        <dbReference type="ARBA" id="ARBA00023136"/>
    </source>
</evidence>
<reference evidence="9 10" key="1">
    <citation type="submission" date="2023-04" db="EMBL/GenBank/DDBJ databases">
        <title>Klugiella caeni sp. nov. isolated from the sludge of biochemical tank.</title>
        <authorList>
            <person name="Geng K."/>
        </authorList>
    </citation>
    <scope>NUCLEOTIDE SEQUENCE [LARGE SCALE GENOMIC DNA]</scope>
    <source>
        <strain evidence="9 10">YN-L-19</strain>
    </source>
</reference>
<feature type="transmembrane region" description="Helical" evidence="7">
    <location>
        <begin position="258"/>
        <end position="284"/>
    </location>
</feature>
<feature type="transmembrane region" description="Helical" evidence="7">
    <location>
        <begin position="356"/>
        <end position="375"/>
    </location>
</feature>
<evidence type="ECO:0000256" key="3">
    <source>
        <dbReference type="ARBA" id="ARBA00022692"/>
    </source>
</evidence>
<feature type="transmembrane region" description="Helical" evidence="7">
    <location>
        <begin position="709"/>
        <end position="737"/>
    </location>
</feature>
<keyword evidence="10" id="KW-1185">Reference proteome</keyword>
<feature type="transmembrane region" description="Helical" evidence="7">
    <location>
        <begin position="805"/>
        <end position="824"/>
    </location>
</feature>